<evidence type="ECO:0000313" key="2">
    <source>
        <dbReference type="EMBL" id="CAI6277447.1"/>
    </source>
</evidence>
<keyword evidence="3" id="KW-1185">Reference proteome</keyword>
<evidence type="ECO:0000313" key="3">
    <source>
        <dbReference type="Proteomes" id="UP001152607"/>
    </source>
</evidence>
<feature type="region of interest" description="Disordered" evidence="1">
    <location>
        <begin position="1"/>
        <end position="22"/>
    </location>
</feature>
<sequence>MSQNSPVDTNTNAENGAGIQPFTAREMQMLGWAMQSMKTPPDIDYEKLAGFAGMSNHRSAYNAWTKIKGKLFANMDEAQSTPKRGRKKPVDGEGGETPKKATPRKRAAKKNVDADADADADGSPVKKPRATKVKTEVKDDNADNGDVAAEVNDEEKPEV</sequence>
<protein>
    <submittedName>
        <fullName evidence="2">Uncharacterized protein</fullName>
    </submittedName>
</protein>
<reference evidence="2" key="1">
    <citation type="submission" date="2023-01" db="EMBL/GenBank/DDBJ databases">
        <authorList>
            <person name="Van Ghelder C."/>
            <person name="Rancurel C."/>
        </authorList>
    </citation>
    <scope>NUCLEOTIDE SEQUENCE</scope>
    <source>
        <strain evidence="2">CNCM I-4278</strain>
    </source>
</reference>
<comment type="caution">
    <text evidence="2">The sequence shown here is derived from an EMBL/GenBank/DDBJ whole genome shotgun (WGS) entry which is preliminary data.</text>
</comment>
<evidence type="ECO:0000256" key="1">
    <source>
        <dbReference type="SAM" id="MobiDB-lite"/>
    </source>
</evidence>
<name>A0A9W4U5W1_9PLEO</name>
<dbReference type="EMBL" id="CAOQHR010000001">
    <property type="protein sequence ID" value="CAI6277447.1"/>
    <property type="molecule type" value="Genomic_DNA"/>
</dbReference>
<dbReference type="AlphaFoldDB" id="A0A9W4U5W1"/>
<feature type="compositionally biased region" description="Polar residues" evidence="1">
    <location>
        <begin position="1"/>
        <end position="14"/>
    </location>
</feature>
<feature type="compositionally biased region" description="Basic and acidic residues" evidence="1">
    <location>
        <begin position="88"/>
        <end position="99"/>
    </location>
</feature>
<proteinExistence type="predicted"/>
<organism evidence="2 3">
    <name type="scientific">Periconia digitata</name>
    <dbReference type="NCBI Taxonomy" id="1303443"/>
    <lineage>
        <taxon>Eukaryota</taxon>
        <taxon>Fungi</taxon>
        <taxon>Dikarya</taxon>
        <taxon>Ascomycota</taxon>
        <taxon>Pezizomycotina</taxon>
        <taxon>Dothideomycetes</taxon>
        <taxon>Pleosporomycetidae</taxon>
        <taxon>Pleosporales</taxon>
        <taxon>Massarineae</taxon>
        <taxon>Periconiaceae</taxon>
        <taxon>Periconia</taxon>
    </lineage>
</organism>
<feature type="region of interest" description="Disordered" evidence="1">
    <location>
        <begin position="73"/>
        <end position="159"/>
    </location>
</feature>
<dbReference type="Proteomes" id="UP001152607">
    <property type="component" value="Unassembled WGS sequence"/>
</dbReference>
<gene>
    <name evidence="2" type="ORF">PDIGIT_LOCUS1972</name>
</gene>
<accession>A0A9W4U5W1</accession>
<dbReference type="OrthoDB" id="5403747at2759"/>